<sequence length="256" mass="25897">MRWSRTNHRGEPISLLEGPAVAVGLVCGVAAAGRSRKTVALALATGGAAVFGVIDDLAEDTSERSKGLRGHLRAARQGRLTTGGLKVLGIGASGLVAAALLVERDLGAVRRAVDVLADGALVAASANLVNLLDLRPGRALKSSGLAAAALGISGSPHALAVVGAASSAWSADLAEQDMLGDCGANAVGALLGAATVSSVSRPVRRLVLVVVLGLTAASERVSFSRIIAETPWLERLDMIGRRPLDPQEQTLGNGTA</sequence>
<reference evidence="2 3" key="1">
    <citation type="submission" date="2017-10" db="EMBL/GenBank/DDBJ databases">
        <title>Sequencing the genomes of 1000 actinobacteria strains.</title>
        <authorList>
            <person name="Klenk H.-P."/>
        </authorList>
    </citation>
    <scope>NUCLEOTIDE SEQUENCE [LARGE SCALE GENOMIC DNA]</scope>
    <source>
        <strain evidence="2 3">DSM 18966</strain>
    </source>
</reference>
<feature type="transmembrane region" description="Helical" evidence="1">
    <location>
        <begin position="79"/>
        <end position="102"/>
    </location>
</feature>
<keyword evidence="3" id="KW-1185">Reference proteome</keyword>
<gene>
    <name evidence="2" type="ORF">ATL42_1275</name>
</gene>
<keyword evidence="1" id="KW-0812">Transmembrane</keyword>
<organism evidence="2 3">
    <name type="scientific">Sanguibacter antarcticus</name>
    <dbReference type="NCBI Taxonomy" id="372484"/>
    <lineage>
        <taxon>Bacteria</taxon>
        <taxon>Bacillati</taxon>
        <taxon>Actinomycetota</taxon>
        <taxon>Actinomycetes</taxon>
        <taxon>Micrococcales</taxon>
        <taxon>Sanguibacteraceae</taxon>
        <taxon>Sanguibacter</taxon>
    </lineage>
</organism>
<dbReference type="RefSeq" id="WP_342748114.1">
    <property type="nucleotide sequence ID" value="NZ_PDJG01000001.1"/>
</dbReference>
<evidence type="ECO:0008006" key="4">
    <source>
        <dbReference type="Google" id="ProtNLM"/>
    </source>
</evidence>
<dbReference type="Proteomes" id="UP000225548">
    <property type="component" value="Unassembled WGS sequence"/>
</dbReference>
<comment type="caution">
    <text evidence="2">The sequence shown here is derived from an EMBL/GenBank/DDBJ whole genome shotgun (WGS) entry which is preliminary data.</text>
</comment>
<dbReference type="EMBL" id="PDJG01000001">
    <property type="protein sequence ID" value="PFG33402.1"/>
    <property type="molecule type" value="Genomic_DNA"/>
</dbReference>
<evidence type="ECO:0000256" key="1">
    <source>
        <dbReference type="SAM" id="Phobius"/>
    </source>
</evidence>
<name>A0A2A9E597_9MICO</name>
<proteinExistence type="predicted"/>
<keyword evidence="1" id="KW-1133">Transmembrane helix</keyword>
<dbReference type="AlphaFoldDB" id="A0A2A9E597"/>
<accession>A0A2A9E597</accession>
<evidence type="ECO:0000313" key="2">
    <source>
        <dbReference type="EMBL" id="PFG33402.1"/>
    </source>
</evidence>
<evidence type="ECO:0000313" key="3">
    <source>
        <dbReference type="Proteomes" id="UP000225548"/>
    </source>
</evidence>
<keyword evidence="1" id="KW-0472">Membrane</keyword>
<protein>
    <recommendedName>
        <fullName evidence="4">UDP-N-acetylmuramyl pentapeptide phosphotransferase/UDP-N-acetylglucosamine-1-phosphate transferase</fullName>
    </recommendedName>
</protein>